<evidence type="ECO:0000313" key="2">
    <source>
        <dbReference type="Proteomes" id="UP000735302"/>
    </source>
</evidence>
<reference evidence="1 2" key="1">
    <citation type="journal article" date="2021" name="Elife">
        <title>Chloroplast acquisition without the gene transfer in kleptoplastic sea slugs, Plakobranchus ocellatus.</title>
        <authorList>
            <person name="Maeda T."/>
            <person name="Takahashi S."/>
            <person name="Yoshida T."/>
            <person name="Shimamura S."/>
            <person name="Takaki Y."/>
            <person name="Nagai Y."/>
            <person name="Toyoda A."/>
            <person name="Suzuki Y."/>
            <person name="Arimoto A."/>
            <person name="Ishii H."/>
            <person name="Satoh N."/>
            <person name="Nishiyama T."/>
            <person name="Hasebe M."/>
            <person name="Maruyama T."/>
            <person name="Minagawa J."/>
            <person name="Obokata J."/>
            <person name="Shigenobu S."/>
        </authorList>
    </citation>
    <scope>NUCLEOTIDE SEQUENCE [LARGE SCALE GENOMIC DNA]</scope>
</reference>
<proteinExistence type="predicted"/>
<keyword evidence="2" id="KW-1185">Reference proteome</keyword>
<name>A0AAV4DKS4_9GAST</name>
<dbReference type="AlphaFoldDB" id="A0AAV4DKS4"/>
<dbReference type="Proteomes" id="UP000735302">
    <property type="component" value="Unassembled WGS sequence"/>
</dbReference>
<dbReference type="EMBL" id="BLXT01007982">
    <property type="protein sequence ID" value="GFO44647.1"/>
    <property type="molecule type" value="Genomic_DNA"/>
</dbReference>
<gene>
    <name evidence="1" type="ORF">PoB_007115200</name>
</gene>
<organism evidence="1 2">
    <name type="scientific">Plakobranchus ocellatus</name>
    <dbReference type="NCBI Taxonomy" id="259542"/>
    <lineage>
        <taxon>Eukaryota</taxon>
        <taxon>Metazoa</taxon>
        <taxon>Spiralia</taxon>
        <taxon>Lophotrochozoa</taxon>
        <taxon>Mollusca</taxon>
        <taxon>Gastropoda</taxon>
        <taxon>Heterobranchia</taxon>
        <taxon>Euthyneura</taxon>
        <taxon>Panpulmonata</taxon>
        <taxon>Sacoglossa</taxon>
        <taxon>Placobranchoidea</taxon>
        <taxon>Plakobranchidae</taxon>
        <taxon>Plakobranchus</taxon>
    </lineage>
</organism>
<sequence>MHGRVGIWATPLLAWRGKGCSWSQYGQGFKDTIWSVRDFKPDELTRGRFGEVITWLKIAPIHWGLKNRSDKLGIEKSFRHSGRRGTNIDPSLTA</sequence>
<comment type="caution">
    <text evidence="1">The sequence shown here is derived from an EMBL/GenBank/DDBJ whole genome shotgun (WGS) entry which is preliminary data.</text>
</comment>
<protein>
    <submittedName>
        <fullName evidence="1">Uncharacterized protein</fullName>
    </submittedName>
</protein>
<evidence type="ECO:0000313" key="1">
    <source>
        <dbReference type="EMBL" id="GFO44647.1"/>
    </source>
</evidence>
<accession>A0AAV4DKS4</accession>